<keyword evidence="3" id="KW-1185">Reference proteome</keyword>
<organism evidence="1">
    <name type="scientific">Cyberlindnera fabianii</name>
    <name type="common">Yeast</name>
    <name type="synonym">Hansenula fabianii</name>
    <dbReference type="NCBI Taxonomy" id="36022"/>
    <lineage>
        <taxon>Eukaryota</taxon>
        <taxon>Fungi</taxon>
        <taxon>Dikarya</taxon>
        <taxon>Ascomycota</taxon>
        <taxon>Saccharomycotina</taxon>
        <taxon>Saccharomycetes</taxon>
        <taxon>Phaffomycetales</taxon>
        <taxon>Phaffomycetaceae</taxon>
        <taxon>Cyberlindnera</taxon>
    </lineage>
</organism>
<proteinExistence type="predicted"/>
<accession>A0A061B5I0</accession>
<reference evidence="2" key="3">
    <citation type="submission" date="2017-01" db="EMBL/GenBank/DDBJ databases">
        <authorList>
            <person name="Mah S.A."/>
            <person name="Swanson W.J."/>
            <person name="Moy G.W."/>
            <person name="Vacquier V.D."/>
        </authorList>
    </citation>
    <scope>NUCLEOTIDE SEQUENCE [LARGE SCALE GENOMIC DNA]</scope>
    <source>
        <strain evidence="2">65</strain>
    </source>
</reference>
<evidence type="ECO:0000313" key="1">
    <source>
        <dbReference type="EMBL" id="CDR44749.1"/>
    </source>
</evidence>
<name>A0A061B5I0_CYBFA</name>
<dbReference type="EMBL" id="LK052900">
    <property type="protein sequence ID" value="CDR44749.1"/>
    <property type="molecule type" value="Genomic_DNA"/>
</dbReference>
<dbReference type="Proteomes" id="UP000189513">
    <property type="component" value="Unassembled WGS sequence"/>
</dbReference>
<reference evidence="1" key="1">
    <citation type="journal article" date="2014" name="Genome Announc.">
        <title>Genome sequence of the yeast Cyberlindnera fabianii (Hansenula fabianii).</title>
        <authorList>
            <person name="Freel K.C."/>
            <person name="Sarilar V."/>
            <person name="Neuveglise C."/>
            <person name="Devillers H."/>
            <person name="Friedrich A."/>
            <person name="Schacherer J."/>
        </authorList>
    </citation>
    <scope>NUCLEOTIDE SEQUENCE</scope>
    <source>
        <strain evidence="1">YJS4271</strain>
    </source>
</reference>
<dbReference type="VEuPathDB" id="FungiDB:BON22_1730"/>
<protein>
    <submittedName>
        <fullName evidence="1">CYFA0S15e02256g1_1</fullName>
    </submittedName>
    <submittedName>
        <fullName evidence="2">Protein SOM1, mitochondrial</fullName>
    </submittedName>
</protein>
<dbReference type="InterPro" id="IPR024645">
    <property type="entry name" value="Mitochondr_Som1"/>
</dbReference>
<dbReference type="EMBL" id="MPUK01000003">
    <property type="protein sequence ID" value="ONH68399.1"/>
    <property type="molecule type" value="Genomic_DNA"/>
</dbReference>
<sequence length="102" mass="11744">MAPPTPIITRDELDRVFALEQRLDQTNCVIRSLTQHNCVFEGGLINCVPFKRLFRECALKQGNGRLRVEITDVNTNKEANEATLFLRAQDKLRKQAMKEQND</sequence>
<dbReference type="GO" id="GO:0042720">
    <property type="term" value="C:mitochondrial inner membrane peptidase complex"/>
    <property type="evidence" value="ECO:0007669"/>
    <property type="project" value="InterPro"/>
</dbReference>
<gene>
    <name evidence="2" type="ORF">BON22_1730</name>
    <name evidence="1" type="ORF">CYFA0S_15e02256g</name>
</gene>
<evidence type="ECO:0000313" key="2">
    <source>
        <dbReference type="EMBL" id="ONH68399.1"/>
    </source>
</evidence>
<reference evidence="3" key="2">
    <citation type="journal article" date="2017" name="Genome Announc.">
        <title>Genome sequences of Cyberlindnera fabianii 65, Pichia kudriavzevii 129, and Saccharomyces cerevisiae 131 isolated from fermented masau fruits in Zimbabwe.</title>
        <authorList>
            <person name="van Rijswijck I.M.H."/>
            <person name="Derks M.F.L."/>
            <person name="Abee T."/>
            <person name="de Ridder D."/>
            <person name="Smid E.J."/>
        </authorList>
    </citation>
    <scope>NUCLEOTIDE SEQUENCE [LARGE SCALE GENOMIC DNA]</scope>
    <source>
        <strain evidence="3">65</strain>
    </source>
</reference>
<dbReference type="AlphaFoldDB" id="A0A061B5I0"/>
<evidence type="ECO:0000313" key="3">
    <source>
        <dbReference type="Proteomes" id="UP000189513"/>
    </source>
</evidence>
<dbReference type="Pfam" id="PF11093">
    <property type="entry name" value="Mitochondr_Som1"/>
    <property type="match status" value="1"/>
</dbReference>
<dbReference type="OMA" id="NECHFDG"/>
<dbReference type="OrthoDB" id="3983163at2759"/>